<dbReference type="SUPFAM" id="SSF53187">
    <property type="entry name" value="Zn-dependent exopeptidases"/>
    <property type="match status" value="1"/>
</dbReference>
<dbReference type="PANTHER" id="PTHR12147:SF26">
    <property type="entry name" value="PEPTIDASE M28 DOMAIN-CONTAINING PROTEIN"/>
    <property type="match status" value="1"/>
</dbReference>
<dbReference type="Gene3D" id="3.40.630.10">
    <property type="entry name" value="Zn peptidases"/>
    <property type="match status" value="1"/>
</dbReference>
<comment type="caution">
    <text evidence="2">The sequence shown here is derived from an EMBL/GenBank/DDBJ whole genome shotgun (WGS) entry which is preliminary data.</text>
</comment>
<evidence type="ECO:0000313" key="2">
    <source>
        <dbReference type="EMBL" id="GGY73141.1"/>
    </source>
</evidence>
<dbReference type="Pfam" id="PF04389">
    <property type="entry name" value="Peptidase_M28"/>
    <property type="match status" value="1"/>
</dbReference>
<dbReference type="PANTHER" id="PTHR12147">
    <property type="entry name" value="METALLOPEPTIDASE M28 FAMILY MEMBER"/>
    <property type="match status" value="1"/>
</dbReference>
<sequence>MKSRFLRSTIRIVFVLAVSILLLWLVIARPLLITNKNESHRSLINQNDLKETVIFLSEKVLPRDSQHPENLDIAAEFIKQKLSMSSASAIFQSYAVNGNNYKNVIASFGPDTKEVIVIGAHYDAFSTHAAADDNASGVAGLIELGKLLGKVQLKHRILLVAYTLEEPPYYATEHMGSFIHAASLKDNKVRLMISLEMIGFFTDSPGSQSFPMPLLSLFYPDSGDFIAVVDSFLSNEAAPLKASINKYTDVQAYSINAPRWVLGIDYSDHRSYWSHGYPAIMVTDTSFYRNHQYHQEQDTYERLNYKKMAEVVYGVFQYIQVLDAKE</sequence>
<dbReference type="InterPro" id="IPR007484">
    <property type="entry name" value="Peptidase_M28"/>
</dbReference>
<dbReference type="InterPro" id="IPR045175">
    <property type="entry name" value="M28_fam"/>
</dbReference>
<evidence type="ECO:0000313" key="3">
    <source>
        <dbReference type="Proteomes" id="UP000619761"/>
    </source>
</evidence>
<proteinExistence type="predicted"/>
<gene>
    <name evidence="2" type="primary">yfbL</name>
    <name evidence="2" type="ORF">GCM10011613_17750</name>
</gene>
<keyword evidence="3" id="KW-1185">Reference proteome</keyword>
<evidence type="ECO:0000259" key="1">
    <source>
        <dbReference type="Pfam" id="PF04389"/>
    </source>
</evidence>
<protein>
    <recommendedName>
        <fullName evidence="1">Peptidase M28 domain-containing protein</fullName>
    </recommendedName>
</protein>
<reference evidence="3" key="1">
    <citation type="journal article" date="2019" name="Int. J. Syst. Evol. Microbiol.">
        <title>The Global Catalogue of Microorganisms (GCM) 10K type strain sequencing project: providing services to taxonomists for standard genome sequencing and annotation.</title>
        <authorList>
            <consortium name="The Broad Institute Genomics Platform"/>
            <consortium name="The Broad Institute Genome Sequencing Center for Infectious Disease"/>
            <person name="Wu L."/>
            <person name="Ma J."/>
        </authorList>
    </citation>
    <scope>NUCLEOTIDE SEQUENCE [LARGE SCALE GENOMIC DNA]</scope>
    <source>
        <strain evidence="3">KCTC 32239</strain>
    </source>
</reference>
<organism evidence="2 3">
    <name type="scientific">Cellvibrio zantedeschiae</name>
    <dbReference type="NCBI Taxonomy" id="1237077"/>
    <lineage>
        <taxon>Bacteria</taxon>
        <taxon>Pseudomonadati</taxon>
        <taxon>Pseudomonadota</taxon>
        <taxon>Gammaproteobacteria</taxon>
        <taxon>Cellvibrionales</taxon>
        <taxon>Cellvibrionaceae</taxon>
        <taxon>Cellvibrio</taxon>
    </lineage>
</organism>
<name>A0ABQ3B259_9GAMM</name>
<dbReference type="Proteomes" id="UP000619761">
    <property type="component" value="Unassembled WGS sequence"/>
</dbReference>
<dbReference type="EMBL" id="BMYZ01000001">
    <property type="protein sequence ID" value="GGY73141.1"/>
    <property type="molecule type" value="Genomic_DNA"/>
</dbReference>
<accession>A0ABQ3B259</accession>
<feature type="domain" description="Peptidase M28" evidence="1">
    <location>
        <begin position="103"/>
        <end position="315"/>
    </location>
</feature>